<name>A0A2R7Y503_9CREN</name>
<comment type="similarity">
    <text evidence="1">Belongs to the SDO1/SBDS family.</text>
</comment>
<dbReference type="InterPro" id="IPR035647">
    <property type="entry name" value="EFG_III/V"/>
</dbReference>
<feature type="domain" description="Ribosome maturation protein SDO1/SBDS N-terminal" evidence="2">
    <location>
        <begin position="6"/>
        <end position="92"/>
    </location>
</feature>
<dbReference type="InterPro" id="IPR018978">
    <property type="entry name" value="SDO1/SBDS_central"/>
</dbReference>
<evidence type="ECO:0000313" key="6">
    <source>
        <dbReference type="Proteomes" id="UP000244093"/>
    </source>
</evidence>
<dbReference type="AlphaFoldDB" id="A0A2R7Y503"/>
<gene>
    <name evidence="5" type="ORF">B7O98_07285</name>
</gene>
<dbReference type="PANTHER" id="PTHR10927:SF4">
    <property type="entry name" value="RIBOSOME MATURATION PROTEIN SDO1 HOMOLOG"/>
    <property type="match status" value="1"/>
</dbReference>
<dbReference type="Proteomes" id="UP000244093">
    <property type="component" value="Unassembled WGS sequence"/>
</dbReference>
<dbReference type="PANTHER" id="PTHR10927">
    <property type="entry name" value="RIBOSOME MATURATION PROTEIN SBDS"/>
    <property type="match status" value="1"/>
</dbReference>
<dbReference type="InterPro" id="IPR046928">
    <property type="entry name" value="SDO1/SBDS_C"/>
</dbReference>
<evidence type="ECO:0000259" key="2">
    <source>
        <dbReference type="Pfam" id="PF01172"/>
    </source>
</evidence>
<dbReference type="EMBL" id="NBVN01000004">
    <property type="protein sequence ID" value="PUA32447.1"/>
    <property type="molecule type" value="Genomic_DNA"/>
</dbReference>
<dbReference type="NCBIfam" id="TIGR00291">
    <property type="entry name" value="RNA_SBDS"/>
    <property type="match status" value="1"/>
</dbReference>
<evidence type="ECO:0000259" key="3">
    <source>
        <dbReference type="Pfam" id="PF09377"/>
    </source>
</evidence>
<accession>A0A2R7Y503</accession>
<dbReference type="InterPro" id="IPR036786">
    <property type="entry name" value="Ribosome_mat_SBDS_N_sf"/>
</dbReference>
<dbReference type="InterPro" id="IPR019783">
    <property type="entry name" value="SDO1/SBDS_N"/>
</dbReference>
<sequence>MSSRDYVIARYEKGGHKFEILVNPDKALKYREGSIKDLSEVVVGDYIYKDVRKGDKASPEEIVKTFGTADFKAVAEVILKNGELQLTTDQRRKLLDQKRKLIINYIAKSVVDPKTKAPIPPQRIEKAMEEAKITVDLYKSVEEQAAKIVKELTKVLPLKVAKALVTIKIPPEVAGRAYQEVRRLGELKNERWLNDGSLHVELEIPAGMQAEVIDAVNRATKGTAEVNIKVI</sequence>
<dbReference type="Gene3D" id="3.30.1250.10">
    <property type="entry name" value="Ribosome maturation protein SBDS, N-terminal domain"/>
    <property type="match status" value="1"/>
</dbReference>
<proteinExistence type="inferred from homology"/>
<evidence type="ECO:0000256" key="1">
    <source>
        <dbReference type="ARBA" id="ARBA00007433"/>
    </source>
</evidence>
<protein>
    <submittedName>
        <fullName evidence="5">rRNA metabolism protein</fullName>
    </submittedName>
</protein>
<organism evidence="5 6">
    <name type="scientific">Zestosphaera tikiterensis</name>
    <dbReference type="NCBI Taxonomy" id="1973259"/>
    <lineage>
        <taxon>Archaea</taxon>
        <taxon>Thermoproteota</taxon>
        <taxon>Thermoprotei</taxon>
        <taxon>Desulfurococcales</taxon>
        <taxon>Desulfurococcaceae</taxon>
        <taxon>Zestosphaera</taxon>
    </lineage>
</organism>
<dbReference type="InterPro" id="IPR002140">
    <property type="entry name" value="Sdo1/SBDS"/>
</dbReference>
<dbReference type="InterPro" id="IPR039100">
    <property type="entry name" value="Sdo1/SBDS-like"/>
</dbReference>
<dbReference type="Pfam" id="PF01172">
    <property type="entry name" value="SBDS_N"/>
    <property type="match status" value="1"/>
</dbReference>
<evidence type="ECO:0000313" key="5">
    <source>
        <dbReference type="EMBL" id="PUA32447.1"/>
    </source>
</evidence>
<dbReference type="SUPFAM" id="SSF54980">
    <property type="entry name" value="EF-G C-terminal domain-like"/>
    <property type="match status" value="1"/>
</dbReference>
<feature type="domain" description="Ribosome maturation protein SDO1/SBDS central" evidence="3">
    <location>
        <begin position="101"/>
        <end position="161"/>
    </location>
</feature>
<comment type="caution">
    <text evidence="5">The sequence shown here is derived from an EMBL/GenBank/DDBJ whole genome shotgun (WGS) entry which is preliminary data.</text>
</comment>
<dbReference type="SUPFAM" id="SSF89895">
    <property type="entry name" value="FYSH domain"/>
    <property type="match status" value="1"/>
</dbReference>
<dbReference type="GO" id="GO:0042256">
    <property type="term" value="P:cytosolic ribosome assembly"/>
    <property type="evidence" value="ECO:0007669"/>
    <property type="project" value="InterPro"/>
</dbReference>
<feature type="domain" description="Ribosome maturation protein SDO1/SBDS C-terminal" evidence="4">
    <location>
        <begin position="165"/>
        <end position="228"/>
    </location>
</feature>
<dbReference type="Pfam" id="PF09377">
    <property type="entry name" value="SBDS_domain_II"/>
    <property type="match status" value="1"/>
</dbReference>
<dbReference type="InterPro" id="IPR037188">
    <property type="entry name" value="Sdo1/SBDS_central_sf"/>
</dbReference>
<dbReference type="Pfam" id="PF20268">
    <property type="entry name" value="SBDS_C"/>
    <property type="match status" value="1"/>
</dbReference>
<dbReference type="Gene3D" id="1.10.10.900">
    <property type="entry name" value="SBDS protein C-terminal domain, subdomain 1"/>
    <property type="match status" value="1"/>
</dbReference>
<dbReference type="SUPFAM" id="SSF109728">
    <property type="entry name" value="Hypothetical protein AF0491, middle domain"/>
    <property type="match status" value="1"/>
</dbReference>
<dbReference type="Gene3D" id="3.30.70.240">
    <property type="match status" value="1"/>
</dbReference>
<evidence type="ECO:0000259" key="4">
    <source>
        <dbReference type="Pfam" id="PF20268"/>
    </source>
</evidence>
<reference evidence="5 6" key="1">
    <citation type="journal article" date="2018" name="Syst. Appl. Microbiol.">
        <title>A new symbiotic nanoarchaeote (Candidatus Nanoclepta minutus) and its host (Zestosphaera tikiterensis gen. nov., sp. nov.) from a New Zealand hot spring.</title>
        <authorList>
            <person name="St John E."/>
            <person name="Liu Y."/>
            <person name="Podar M."/>
            <person name="Stott M.B."/>
            <person name="Meneghin J."/>
            <person name="Chen Z."/>
            <person name="Lagutin K."/>
            <person name="Mitchell K."/>
            <person name="Reysenbach A.L."/>
        </authorList>
    </citation>
    <scope>NUCLEOTIDE SEQUENCE [LARGE SCALE GENOMIC DNA]</scope>
    <source>
        <strain evidence="5">NZ3</strain>
    </source>
</reference>